<dbReference type="CDD" id="cd06173">
    <property type="entry name" value="MFS_MefA_like"/>
    <property type="match status" value="1"/>
</dbReference>
<evidence type="ECO:0000313" key="9">
    <source>
        <dbReference type="EMBL" id="MCD5309482.1"/>
    </source>
</evidence>
<feature type="transmembrane region" description="Helical" evidence="7">
    <location>
        <begin position="94"/>
        <end position="115"/>
    </location>
</feature>
<dbReference type="PANTHER" id="PTHR23513:SF11">
    <property type="entry name" value="STAPHYLOFERRIN A TRANSPORTER"/>
    <property type="match status" value="1"/>
</dbReference>
<dbReference type="GO" id="GO:0005886">
    <property type="term" value="C:plasma membrane"/>
    <property type="evidence" value="ECO:0007669"/>
    <property type="project" value="UniProtKB-SubCell"/>
</dbReference>
<feature type="domain" description="Major facilitator superfamily (MFS) profile" evidence="8">
    <location>
        <begin position="315"/>
        <end position="524"/>
    </location>
</feature>
<feature type="transmembrane region" description="Helical" evidence="7">
    <location>
        <begin position="382"/>
        <end position="399"/>
    </location>
</feature>
<dbReference type="InterPro" id="IPR011701">
    <property type="entry name" value="MFS"/>
</dbReference>
<feature type="transmembrane region" description="Helical" evidence="7">
    <location>
        <begin position="64"/>
        <end position="87"/>
    </location>
</feature>
<feature type="transmembrane region" description="Helical" evidence="7">
    <location>
        <begin position="464"/>
        <end position="486"/>
    </location>
</feature>
<name>A0A9X1N6W8_9ACTN</name>
<protein>
    <submittedName>
        <fullName evidence="9">MFS transporter</fullName>
    </submittedName>
</protein>
<dbReference type="PRINTS" id="PR01988">
    <property type="entry name" value="EXPORTERBACE"/>
</dbReference>
<dbReference type="Gene3D" id="1.20.1250.20">
    <property type="entry name" value="MFS general substrate transporter like domains"/>
    <property type="match status" value="2"/>
</dbReference>
<evidence type="ECO:0000256" key="5">
    <source>
        <dbReference type="ARBA" id="ARBA00023136"/>
    </source>
</evidence>
<dbReference type="EMBL" id="JAJOMB010000001">
    <property type="protein sequence ID" value="MCD5309482.1"/>
    <property type="molecule type" value="Genomic_DNA"/>
</dbReference>
<feature type="region of interest" description="Disordered" evidence="6">
    <location>
        <begin position="1"/>
        <end position="49"/>
    </location>
</feature>
<feature type="transmembrane region" description="Helical" evidence="7">
    <location>
        <begin position="317"/>
        <end position="343"/>
    </location>
</feature>
<dbReference type="PANTHER" id="PTHR23513">
    <property type="entry name" value="INTEGRAL MEMBRANE EFFLUX PROTEIN-RELATED"/>
    <property type="match status" value="1"/>
</dbReference>
<evidence type="ECO:0000256" key="4">
    <source>
        <dbReference type="ARBA" id="ARBA00022989"/>
    </source>
</evidence>
<evidence type="ECO:0000256" key="2">
    <source>
        <dbReference type="ARBA" id="ARBA00022475"/>
    </source>
</evidence>
<keyword evidence="2" id="KW-1003">Cell membrane</keyword>
<dbReference type="PROSITE" id="PS50850">
    <property type="entry name" value="MFS"/>
    <property type="match status" value="1"/>
</dbReference>
<feature type="transmembrane region" description="Helical" evidence="7">
    <location>
        <begin position="439"/>
        <end position="458"/>
    </location>
</feature>
<proteinExistence type="predicted"/>
<evidence type="ECO:0000259" key="8">
    <source>
        <dbReference type="PROSITE" id="PS50850"/>
    </source>
</evidence>
<gene>
    <name evidence="9" type="ORF">LR394_01115</name>
</gene>
<feature type="transmembrane region" description="Helical" evidence="7">
    <location>
        <begin position="217"/>
        <end position="235"/>
    </location>
</feature>
<reference evidence="9" key="1">
    <citation type="submission" date="2021-11" db="EMBL/GenBank/DDBJ databases">
        <title>Streptomyces corallinus and Kineosporia corallina sp. nov., two new coral-derived marine actinobacteria.</title>
        <authorList>
            <person name="Buangrab K."/>
            <person name="Sutthacheep M."/>
            <person name="Yeemin T."/>
            <person name="Harunari E."/>
            <person name="Igarashi Y."/>
            <person name="Sripreechasak P."/>
            <person name="Kanchanasin P."/>
            <person name="Tanasupawat S."/>
            <person name="Phongsopitanun W."/>
        </authorList>
    </citation>
    <scope>NUCLEOTIDE SEQUENCE</scope>
    <source>
        <strain evidence="9">JCM 31032</strain>
    </source>
</reference>
<evidence type="ECO:0000256" key="6">
    <source>
        <dbReference type="SAM" id="MobiDB-lite"/>
    </source>
</evidence>
<comment type="caution">
    <text evidence="9">The sequence shown here is derived from an EMBL/GenBank/DDBJ whole genome shotgun (WGS) entry which is preliminary data.</text>
</comment>
<evidence type="ECO:0000256" key="7">
    <source>
        <dbReference type="SAM" id="Phobius"/>
    </source>
</evidence>
<dbReference type="InterPro" id="IPR020846">
    <property type="entry name" value="MFS_dom"/>
</dbReference>
<feature type="region of interest" description="Disordered" evidence="6">
    <location>
        <begin position="241"/>
        <end position="272"/>
    </location>
</feature>
<feature type="transmembrane region" description="Helical" evidence="7">
    <location>
        <begin position="349"/>
        <end position="370"/>
    </location>
</feature>
<dbReference type="GO" id="GO:0022857">
    <property type="term" value="F:transmembrane transporter activity"/>
    <property type="evidence" value="ECO:0007669"/>
    <property type="project" value="InterPro"/>
</dbReference>
<feature type="compositionally biased region" description="Low complexity" evidence="6">
    <location>
        <begin position="9"/>
        <end position="20"/>
    </location>
</feature>
<dbReference type="Pfam" id="PF07690">
    <property type="entry name" value="MFS_1"/>
    <property type="match status" value="1"/>
</dbReference>
<dbReference type="Proteomes" id="UP001138997">
    <property type="component" value="Unassembled WGS sequence"/>
</dbReference>
<comment type="subcellular location">
    <subcellularLocation>
        <location evidence="1">Cell membrane</location>
        <topology evidence="1">Multi-pass membrane protein</topology>
    </subcellularLocation>
</comment>
<feature type="transmembrane region" description="Helical" evidence="7">
    <location>
        <begin position="135"/>
        <end position="162"/>
    </location>
</feature>
<dbReference type="InterPro" id="IPR022324">
    <property type="entry name" value="Bacilysin_exporter_BacE_put"/>
</dbReference>
<evidence type="ECO:0000256" key="1">
    <source>
        <dbReference type="ARBA" id="ARBA00004651"/>
    </source>
</evidence>
<evidence type="ECO:0000256" key="3">
    <source>
        <dbReference type="ARBA" id="ARBA00022692"/>
    </source>
</evidence>
<sequence>MSTQQADPLTELNEQTELNEPGPGPIGIPSTEPDSQPDPETGSGPPDRPAGYRDVFAVPQFRTVFAADLLSLIGDQVAAVAVAVMLYQDSGSPLLAAAGYATAYVPWLLGGPLLATWAERFSGRSVLVACDLARALLIAVAALSGASPLVVAALVFLSAMLAPPFDAARSALLAQILTGNRYPVGMSLRQAVHQIAQLCGFALGGALVLAISAPGVLALNCLTFLASAGLLRLGLKVRSEPKKHKPTDGVLTDSGKAKSGAQSGGAPGVPAQRRIGNRTRLRTQGRRVAAATRLRGNSSVWQDMLAGAQVVRGDSQIWFPLVLGIVGAAYAIVPEAIAVAYAAELGHGSSAVGLIMAAAAAGSVIGGLAIGRFAAPHTAARLMYPLALIGTLPLLIIALRPGLLVSLILFVLCGLGQAFQVVANTQFAAHVPAEMRTRAFGLAIAGLYAGQSLAILLGGAAAQWLAPSTVIAGSGLIGALGVLLLLPRLRPTAGRRMPGRAVGRAAARRARRTVQLLRGRHCYR</sequence>
<keyword evidence="5 7" id="KW-0472">Membrane</keyword>
<keyword evidence="4 7" id="KW-1133">Transmembrane helix</keyword>
<keyword evidence="10" id="KW-1185">Reference proteome</keyword>
<dbReference type="RefSeq" id="WP_231438407.1">
    <property type="nucleotide sequence ID" value="NZ_JAJOMB010000001.1"/>
</dbReference>
<evidence type="ECO:0000313" key="10">
    <source>
        <dbReference type="Proteomes" id="UP001138997"/>
    </source>
</evidence>
<accession>A0A9X1N6W8</accession>
<dbReference type="AlphaFoldDB" id="A0A9X1N6W8"/>
<feature type="transmembrane region" description="Helical" evidence="7">
    <location>
        <begin position="405"/>
        <end position="427"/>
    </location>
</feature>
<dbReference type="InterPro" id="IPR036259">
    <property type="entry name" value="MFS_trans_sf"/>
</dbReference>
<organism evidence="9 10">
    <name type="scientific">Kineosporia babensis</name>
    <dbReference type="NCBI Taxonomy" id="499548"/>
    <lineage>
        <taxon>Bacteria</taxon>
        <taxon>Bacillati</taxon>
        <taxon>Actinomycetota</taxon>
        <taxon>Actinomycetes</taxon>
        <taxon>Kineosporiales</taxon>
        <taxon>Kineosporiaceae</taxon>
        <taxon>Kineosporia</taxon>
    </lineage>
</organism>
<dbReference type="SUPFAM" id="SSF103473">
    <property type="entry name" value="MFS general substrate transporter"/>
    <property type="match status" value="1"/>
</dbReference>
<keyword evidence="3 7" id="KW-0812">Transmembrane</keyword>